<dbReference type="PANTHER" id="PTHR48208:SF2">
    <property type="entry name" value="CENTROMERE PROTEIN I"/>
    <property type="match status" value="1"/>
</dbReference>
<evidence type="ECO:0000313" key="8">
    <source>
        <dbReference type="Proteomes" id="UP001251528"/>
    </source>
</evidence>
<dbReference type="EMBL" id="JASWJB010000497">
    <property type="protein sequence ID" value="KAK2590051.1"/>
    <property type="molecule type" value="Genomic_DNA"/>
</dbReference>
<evidence type="ECO:0000313" key="7">
    <source>
        <dbReference type="EMBL" id="KAK2590051.1"/>
    </source>
</evidence>
<dbReference type="GO" id="GO:0034080">
    <property type="term" value="P:CENP-A containing chromatin assembly"/>
    <property type="evidence" value="ECO:0007669"/>
    <property type="project" value="TreeGrafter"/>
</dbReference>
<dbReference type="GO" id="GO:0000070">
    <property type="term" value="P:mitotic sister chromatid segregation"/>
    <property type="evidence" value="ECO:0007669"/>
    <property type="project" value="TreeGrafter"/>
</dbReference>
<dbReference type="GO" id="GO:0005634">
    <property type="term" value="C:nucleus"/>
    <property type="evidence" value="ECO:0007669"/>
    <property type="project" value="UniProtKB-SubCell"/>
</dbReference>
<dbReference type="AlphaFoldDB" id="A0AAJ0FMJ0"/>
<keyword evidence="4" id="KW-0158">Chromosome</keyword>
<comment type="caution">
    <text evidence="7">The sequence shown here is derived from an EMBL/GenBank/DDBJ whole genome shotgun (WGS) entry which is preliminary data.</text>
</comment>
<evidence type="ECO:0000256" key="5">
    <source>
        <dbReference type="ARBA" id="ARBA00023242"/>
    </source>
</evidence>
<protein>
    <recommendedName>
        <fullName evidence="9">Mis6-domain-containing protein</fullName>
    </recommendedName>
</protein>
<evidence type="ECO:0008006" key="9">
    <source>
        <dbReference type="Google" id="ProtNLM"/>
    </source>
</evidence>
<dbReference type="PANTHER" id="PTHR48208">
    <property type="entry name" value="CENTROMERE PROTEIN I"/>
    <property type="match status" value="1"/>
</dbReference>
<reference evidence="7" key="1">
    <citation type="submission" date="2023-06" db="EMBL/GenBank/DDBJ databases">
        <title>Conoideocrella luteorostrata (Hypocreales: Clavicipitaceae), a potential biocontrol fungus for elongate hemlock scale in United States Christmas tree production areas.</title>
        <authorList>
            <person name="Barrett H."/>
            <person name="Lovett B."/>
            <person name="Macias A.M."/>
            <person name="Stajich J.E."/>
            <person name="Kasson M.T."/>
        </authorList>
    </citation>
    <scope>NUCLEOTIDE SEQUENCE</scope>
    <source>
        <strain evidence="7">ARSEF 14590</strain>
    </source>
</reference>
<sequence length="722" mass="80013">MAADNIDNLIEDVVNASKLPAKARSINIKPTVASLSSLAYENGILPSGLDGLIDLVTTPNYLDQASLAAVIRNLYPAERVSVDVVLRVVSALGHGALKASLSLQAALLKWLVMVYHVLEGPAVLAQVYSVLFNLLDTAAIRPQLAHLLALVTRRRHVRPFRIQALLNLSRQTGNDPSLVGLLRVFKDYYPEIIVGEAVRGKASAFKHPDLLWRSRLDEIQDAHRQRAAEQRPTGPQSGFRVNRPVNRAQRNKAVPVVLTSHATEDSVTLEEVEDVSSFVSKMDKLELPNQLVAVLADPLLQKLLILRPDPESYQRISNWLSAVFQEVMAGDADEATLWEVLEVVREFAVRTRTIPPLLMAFFSQFFEIWGGQGKRETVFEILGFAPFHDFEELHQHIFKPLEAAVQDFAPASQLGLLQMYTHLLRHWTATLQSSDTIPENASTTISALVRHTSMLALTLLQTSPSVGTDSLILDFYEQTARLVTDSTLKRYVRIELPPSPLIYTFLFSNSLATASRICYILAVYKKGIETAVATRPRGGTATGTSDGGAHRIDSHTYDRSFVNLFNGYIMDMCNCFWRNRAFNDTDTNAQACTLSAGTVNALATYALSVDRALALNSYFSLSHSPLLCYQSIERVRDLEDDAIEHDKTIRVRHGGPVTQSSLTRLANAGGMRLSWQDYRIEVLKNLADSGFPGVAELLKNAMTVLKKSIDGRLSIQGTPIQM</sequence>
<dbReference type="Proteomes" id="UP001251528">
    <property type="component" value="Unassembled WGS sequence"/>
</dbReference>
<accession>A0AAJ0FMJ0</accession>
<keyword evidence="5" id="KW-0539">Nucleus</keyword>
<evidence type="ECO:0000256" key="3">
    <source>
        <dbReference type="ARBA" id="ARBA00005470"/>
    </source>
</evidence>
<comment type="subcellular location">
    <subcellularLocation>
        <location evidence="2">Chromosome</location>
        <location evidence="2">Centromere</location>
    </subcellularLocation>
    <subcellularLocation>
        <location evidence="1">Nucleus</location>
    </subcellularLocation>
</comment>
<gene>
    <name evidence="7" type="ORF">QQS21_012267</name>
</gene>
<evidence type="ECO:0000256" key="2">
    <source>
        <dbReference type="ARBA" id="ARBA00004584"/>
    </source>
</evidence>
<dbReference type="GO" id="GO:0000939">
    <property type="term" value="C:inner kinetochore"/>
    <property type="evidence" value="ECO:0007669"/>
    <property type="project" value="TreeGrafter"/>
</dbReference>
<dbReference type="InterPro" id="IPR012485">
    <property type="entry name" value="CENP-I"/>
</dbReference>
<evidence type="ECO:0000256" key="4">
    <source>
        <dbReference type="ARBA" id="ARBA00022454"/>
    </source>
</evidence>
<evidence type="ECO:0000256" key="6">
    <source>
        <dbReference type="ARBA" id="ARBA00023328"/>
    </source>
</evidence>
<proteinExistence type="inferred from homology"/>
<keyword evidence="6" id="KW-0137">Centromere</keyword>
<dbReference type="CDD" id="cd22647">
    <property type="entry name" value="CTF3_NTD_HEAT"/>
    <property type="match status" value="1"/>
</dbReference>
<name>A0AAJ0FMJ0_9HYPO</name>
<evidence type="ECO:0000256" key="1">
    <source>
        <dbReference type="ARBA" id="ARBA00004123"/>
    </source>
</evidence>
<organism evidence="7 8">
    <name type="scientific">Conoideocrella luteorostrata</name>
    <dbReference type="NCBI Taxonomy" id="1105319"/>
    <lineage>
        <taxon>Eukaryota</taxon>
        <taxon>Fungi</taxon>
        <taxon>Dikarya</taxon>
        <taxon>Ascomycota</taxon>
        <taxon>Pezizomycotina</taxon>
        <taxon>Sordariomycetes</taxon>
        <taxon>Hypocreomycetidae</taxon>
        <taxon>Hypocreales</taxon>
        <taxon>Clavicipitaceae</taxon>
        <taxon>Conoideocrella</taxon>
    </lineage>
</organism>
<keyword evidence="8" id="KW-1185">Reference proteome</keyword>
<comment type="similarity">
    <text evidence="3">Belongs to the CENP-I/CTF3 family.</text>
</comment>
<dbReference type="Pfam" id="PF07778">
    <property type="entry name" value="CENP-I"/>
    <property type="match status" value="1"/>
</dbReference>